<keyword evidence="3" id="KW-0812">Transmembrane</keyword>
<gene>
    <name evidence="5" type="ORF">CAEBREN_28330</name>
</gene>
<dbReference type="InterPro" id="IPR012337">
    <property type="entry name" value="RNaseH-like_sf"/>
</dbReference>
<keyword evidence="6" id="KW-1185">Reference proteome</keyword>
<keyword evidence="3" id="KW-0472">Membrane</keyword>
<evidence type="ECO:0000313" key="6">
    <source>
        <dbReference type="Proteomes" id="UP000008068"/>
    </source>
</evidence>
<evidence type="ECO:0000313" key="5">
    <source>
        <dbReference type="EMBL" id="EGT35877.1"/>
    </source>
</evidence>
<evidence type="ECO:0000259" key="4">
    <source>
        <dbReference type="PROSITE" id="PS50994"/>
    </source>
</evidence>
<name>G0NQR6_CAEBE</name>
<feature type="compositionally biased region" description="Basic and acidic residues" evidence="2">
    <location>
        <begin position="1408"/>
        <end position="1418"/>
    </location>
</feature>
<dbReference type="InParanoid" id="G0NQR6"/>
<dbReference type="Pfam" id="PF18701">
    <property type="entry name" value="DUF5641"/>
    <property type="match status" value="1"/>
</dbReference>
<feature type="region of interest" description="Disordered" evidence="2">
    <location>
        <begin position="1377"/>
        <end position="1481"/>
    </location>
</feature>
<dbReference type="GO" id="GO:0003676">
    <property type="term" value="F:nucleic acid binding"/>
    <property type="evidence" value="ECO:0007669"/>
    <property type="project" value="InterPro"/>
</dbReference>
<evidence type="ECO:0000256" key="3">
    <source>
        <dbReference type="SAM" id="Phobius"/>
    </source>
</evidence>
<evidence type="ECO:0000256" key="1">
    <source>
        <dbReference type="SAM" id="Coils"/>
    </source>
</evidence>
<dbReference type="SUPFAM" id="SSF53098">
    <property type="entry name" value="Ribonuclease H-like"/>
    <property type="match status" value="1"/>
</dbReference>
<dbReference type="Gene3D" id="2.60.40.3770">
    <property type="match status" value="1"/>
</dbReference>
<evidence type="ECO:0000256" key="2">
    <source>
        <dbReference type="SAM" id="MobiDB-lite"/>
    </source>
</evidence>
<organism evidence="6">
    <name type="scientific">Caenorhabditis brenneri</name>
    <name type="common">Nematode worm</name>
    <dbReference type="NCBI Taxonomy" id="135651"/>
    <lineage>
        <taxon>Eukaryota</taxon>
        <taxon>Metazoa</taxon>
        <taxon>Ecdysozoa</taxon>
        <taxon>Nematoda</taxon>
        <taxon>Chromadorea</taxon>
        <taxon>Rhabditida</taxon>
        <taxon>Rhabditina</taxon>
        <taxon>Rhabditomorpha</taxon>
        <taxon>Rhabditoidea</taxon>
        <taxon>Rhabditidae</taxon>
        <taxon>Peloderinae</taxon>
        <taxon>Caenorhabditis</taxon>
    </lineage>
</organism>
<dbReference type="HOGENOM" id="CLU_248770_0_0_1"/>
<dbReference type="Pfam" id="PF07245">
    <property type="entry name" value="Phlebovirus_G2"/>
    <property type="match status" value="1"/>
</dbReference>
<feature type="compositionally biased region" description="Basic and acidic residues" evidence="2">
    <location>
        <begin position="1470"/>
        <end position="1479"/>
    </location>
</feature>
<feature type="transmembrane region" description="Helical" evidence="3">
    <location>
        <begin position="1175"/>
        <end position="1193"/>
    </location>
</feature>
<dbReference type="EMBL" id="GL379927">
    <property type="protein sequence ID" value="EGT35877.1"/>
    <property type="molecule type" value="Genomic_DNA"/>
</dbReference>
<dbReference type="PROSITE" id="PS50994">
    <property type="entry name" value="INTEGRASE"/>
    <property type="match status" value="1"/>
</dbReference>
<proteinExistence type="predicted"/>
<sequence>MRCLRDAQKPHQRSLSGKLQLYGQQKAISKDQLKKVQNLGIVENAKGLLVCKGRLENSDLEDSAKNPILIMPNTRISKQIIDDCHKPFHSSVDQTIDTVRRKFWIPRLRRATQRYVQTCVQCQKFSKQPVKYPNMGPLPEHRVKRSRPFANTGLDNFGPIPYVKEDGTEGTAMGTIFTCSCTRLLHIELAKDASALEFLNALRRFVAIRGLPELIVSDNGTNFVLSQKIIEEAFKIYDPTKQLHDIKWKFNTPLSPWKGGFYERMVKSVKGPLYKAMGRKKLTYEELKTILYEIMSAVNSRPLTYPEQDINSKQPIRPQDFVNQEMTTVLPLEAALEIKDDYLPSQEGQANETKLNTIKAFESSVKKTNEVWSDFQQRYLAQLREHHKVRMDNKRGSPALPKEGQIVLICDENQPRNSWKMGRVTALNQSKDGIIRDVELINSNGRTIKRSINMIVPLEMDIEDDPKAKPEPKPTPESPKPPEETSKRRYNLRKRKDINYDEDTDANINVITTSLSSLLPTKASSTLFLTLLALMCLTGVTAEKPDVLCNQHGLQLYGQYRNFEACAENYCTSSTRWSWKAGEGQQVWIPPALKIHKHHVTVKVDDGKELHIIEKDCAAVPFCETIDCTLCWSNIVNPECHIIWAIIGSSILFFFSMLLIHALCYTPIQMKEVVKLCGRAVSTVFYCCIGTCRRMNPFRRSRISRWRTTITAMSILIMTTQACQEIDMISQLETSCDQDGNCRFYTEETLHLNQAQREGCLRLEKNGTTVKDIRITLVEVELHCQKQTIAFTQEIETRVWSTKRCAHMGSCTGSKCANITRTSRVPELNEVNHFVGATGCAESCGGLGCDCFYPSSGCIFYKIYALPKSVEPVEIFRCLEYTPRATIQVTSTTLNSRINRAESTEFVVPIGKPFEFKDLTINIDTIETPPAPQMNSWFIKKEKGVALWPENVYPNYRCGPKLQDCTLVEDCHCSPAEDRMMCTCRDQNLTEIFQRPDTHLPVQSGSTRIEVSGKAIKAKVRNSATSTITVKIKDNWKTSVYRTNEVCTSSTEEIRGCYACEEGVQVNITCTSTKMDTMANLDCDSETFAIACSPKGAATTISFRSDYARFRRSCTLDCGGKEKTHLELAGNLKYTGSIWTSIYRIISGNTTVYEEINLPDGPHIWQGYMSYVKTLAAALIAVAIIYMITYAAINTTAAKILEVILAILFKIAKTLGKLAWWIITSPFQIYEMVRARRRLVHLHQLIILLLITMISPTHPLFHSQLIHSSHSFLPTPVHRFSSHTSSIRSQEHSSQIFVPFTPLPFNPLQINYTIDNNGTISDKMENCDINYLIALNKKVLKGQEDLQKQMDEIQMVQESLERRITRIQLNLRNTLNRLEGQADPPGASPTETQTPTIRDEDEELEDDFVIRIDGHQDDEQSSPRIEEDAEDEEELDEEEDEVEEEDVTVHVTSDPGKGEEDDEPMEETADPIKGKDEKRKLKVQRFVPREIRNLFPKAQ</sequence>
<dbReference type="PANTHER" id="PTHR47331:SF5">
    <property type="entry name" value="RIBONUCLEASE H"/>
    <property type="match status" value="1"/>
</dbReference>
<feature type="compositionally biased region" description="Acidic residues" evidence="2">
    <location>
        <begin position="1459"/>
        <end position="1469"/>
    </location>
</feature>
<feature type="transmembrane region" description="Helical" evidence="3">
    <location>
        <begin position="642"/>
        <end position="665"/>
    </location>
</feature>
<dbReference type="OrthoDB" id="5875705at2759"/>
<keyword evidence="3" id="KW-1133">Transmembrane helix</keyword>
<dbReference type="eggNOG" id="KOG0017">
    <property type="taxonomic scope" value="Eukaryota"/>
</dbReference>
<dbReference type="Gene3D" id="3.30.420.10">
    <property type="entry name" value="Ribonuclease H-like superfamily/Ribonuclease H"/>
    <property type="match status" value="1"/>
</dbReference>
<dbReference type="Gene3D" id="1.10.340.70">
    <property type="match status" value="1"/>
</dbReference>
<dbReference type="InterPro" id="IPR001584">
    <property type="entry name" value="Integrase_cat-core"/>
</dbReference>
<accession>G0NQR6</accession>
<dbReference type="Pfam" id="PF17921">
    <property type="entry name" value="Integrase_H2C2"/>
    <property type="match status" value="1"/>
</dbReference>
<feature type="compositionally biased region" description="Acidic residues" evidence="2">
    <location>
        <begin position="1427"/>
        <end position="1446"/>
    </location>
</feature>
<dbReference type="InterPro" id="IPR009878">
    <property type="entry name" value="Phlebovirus_G2_fusion"/>
</dbReference>
<feature type="domain" description="Integrase catalytic" evidence="4">
    <location>
        <begin position="144"/>
        <end position="326"/>
    </location>
</feature>
<dbReference type="InterPro" id="IPR040676">
    <property type="entry name" value="DUF5641"/>
</dbReference>
<dbReference type="PANTHER" id="PTHR47331">
    <property type="entry name" value="PHD-TYPE DOMAIN-CONTAINING PROTEIN"/>
    <property type="match status" value="1"/>
</dbReference>
<reference evidence="6" key="1">
    <citation type="submission" date="2011-07" db="EMBL/GenBank/DDBJ databases">
        <authorList>
            <consortium name="Caenorhabditis brenneri Sequencing and Analysis Consortium"/>
            <person name="Wilson R.K."/>
        </authorList>
    </citation>
    <scope>NUCLEOTIDE SEQUENCE [LARGE SCALE GENOMIC DNA]</scope>
    <source>
        <strain evidence="6">PB2801</strain>
    </source>
</reference>
<feature type="compositionally biased region" description="Basic and acidic residues" evidence="2">
    <location>
        <begin position="465"/>
        <end position="487"/>
    </location>
</feature>
<protein>
    <recommendedName>
        <fullName evidence="4">Integrase catalytic domain-containing protein</fullName>
    </recommendedName>
</protein>
<feature type="transmembrane region" description="Helical" evidence="3">
    <location>
        <begin position="1242"/>
        <end position="1261"/>
    </location>
</feature>
<feature type="region of interest" description="Disordered" evidence="2">
    <location>
        <begin position="463"/>
        <end position="495"/>
    </location>
</feature>
<dbReference type="STRING" id="135651.G0NQR6"/>
<dbReference type="GO" id="GO:0015074">
    <property type="term" value="P:DNA integration"/>
    <property type="evidence" value="ECO:0007669"/>
    <property type="project" value="InterPro"/>
</dbReference>
<keyword evidence="1" id="KW-0175">Coiled coil</keyword>
<dbReference type="InterPro" id="IPR041588">
    <property type="entry name" value="Integrase_H2C2"/>
</dbReference>
<feature type="coiled-coil region" evidence="1">
    <location>
        <begin position="1343"/>
        <end position="1377"/>
    </location>
</feature>
<dbReference type="InterPro" id="IPR036397">
    <property type="entry name" value="RNaseH_sf"/>
</dbReference>
<dbReference type="Proteomes" id="UP000008068">
    <property type="component" value="Unassembled WGS sequence"/>
</dbReference>